<name>A0A1B6QHN2_SORBI</name>
<proteinExistence type="predicted"/>
<dbReference type="AlphaFoldDB" id="A0A1B6QHN2"/>
<dbReference type="Proteomes" id="UP000000768">
    <property type="component" value="Chromosome 1"/>
</dbReference>
<reference evidence="1 2" key="1">
    <citation type="journal article" date="2009" name="Nature">
        <title>The Sorghum bicolor genome and the diversification of grasses.</title>
        <authorList>
            <person name="Paterson A.H."/>
            <person name="Bowers J.E."/>
            <person name="Bruggmann R."/>
            <person name="Dubchak I."/>
            <person name="Grimwood J."/>
            <person name="Gundlach H."/>
            <person name="Haberer G."/>
            <person name="Hellsten U."/>
            <person name="Mitros T."/>
            <person name="Poliakov A."/>
            <person name="Schmutz J."/>
            <person name="Spannagl M."/>
            <person name="Tang H."/>
            <person name="Wang X."/>
            <person name="Wicker T."/>
            <person name="Bharti A.K."/>
            <person name="Chapman J."/>
            <person name="Feltus F.A."/>
            <person name="Gowik U."/>
            <person name="Grigoriev I.V."/>
            <person name="Lyons E."/>
            <person name="Maher C.A."/>
            <person name="Martis M."/>
            <person name="Narechania A."/>
            <person name="Otillar R.P."/>
            <person name="Penning B.W."/>
            <person name="Salamov A.A."/>
            <person name="Wang Y."/>
            <person name="Zhang L."/>
            <person name="Carpita N.C."/>
            <person name="Freeling M."/>
            <person name="Gingle A.R."/>
            <person name="Hash C.T."/>
            <person name="Keller B."/>
            <person name="Klein P."/>
            <person name="Kresovich S."/>
            <person name="McCann M.C."/>
            <person name="Ming R."/>
            <person name="Peterson D.G."/>
            <person name="Mehboob-ur-Rahman"/>
            <person name="Ware D."/>
            <person name="Westhoff P."/>
            <person name="Mayer K.F."/>
            <person name="Messing J."/>
            <person name="Rokhsar D.S."/>
        </authorList>
    </citation>
    <scope>NUCLEOTIDE SEQUENCE [LARGE SCALE GENOMIC DNA]</scope>
    <source>
        <strain evidence="2">cv. BTx623</strain>
    </source>
</reference>
<evidence type="ECO:0000313" key="1">
    <source>
        <dbReference type="EMBL" id="KXG37431.1"/>
    </source>
</evidence>
<organism evidence="1 2">
    <name type="scientific">Sorghum bicolor</name>
    <name type="common">Sorghum</name>
    <name type="synonym">Sorghum vulgare</name>
    <dbReference type="NCBI Taxonomy" id="4558"/>
    <lineage>
        <taxon>Eukaryota</taxon>
        <taxon>Viridiplantae</taxon>
        <taxon>Streptophyta</taxon>
        <taxon>Embryophyta</taxon>
        <taxon>Tracheophyta</taxon>
        <taxon>Spermatophyta</taxon>
        <taxon>Magnoliopsida</taxon>
        <taxon>Liliopsida</taxon>
        <taxon>Poales</taxon>
        <taxon>Poaceae</taxon>
        <taxon>PACMAD clade</taxon>
        <taxon>Panicoideae</taxon>
        <taxon>Andropogonodae</taxon>
        <taxon>Andropogoneae</taxon>
        <taxon>Sorghinae</taxon>
        <taxon>Sorghum</taxon>
    </lineage>
</organism>
<dbReference type="InParanoid" id="A0A1B6QHN2"/>
<sequence>MEAEAVLARCANGRPDLDYRWVQHGPGHSHPILKQDCCDLHAALDTKSLPTATPQLACNSLLHQDIAVISTLF</sequence>
<dbReference type="EMBL" id="CM000760">
    <property type="protein sequence ID" value="KXG37431.1"/>
    <property type="molecule type" value="Genomic_DNA"/>
</dbReference>
<reference evidence="2" key="2">
    <citation type="journal article" date="2018" name="Plant J.">
        <title>The Sorghum bicolor reference genome: improved assembly, gene annotations, a transcriptome atlas, and signatures of genome organization.</title>
        <authorList>
            <person name="McCormick R.F."/>
            <person name="Truong S.K."/>
            <person name="Sreedasyam A."/>
            <person name="Jenkins J."/>
            <person name="Shu S."/>
            <person name="Sims D."/>
            <person name="Kennedy M."/>
            <person name="Amirebrahimi M."/>
            <person name="Weers B.D."/>
            <person name="McKinley B."/>
            <person name="Mattison A."/>
            <person name="Morishige D.T."/>
            <person name="Grimwood J."/>
            <person name="Schmutz J."/>
            <person name="Mullet J.E."/>
        </authorList>
    </citation>
    <scope>NUCLEOTIDE SEQUENCE [LARGE SCALE GENOMIC DNA]</scope>
    <source>
        <strain evidence="2">cv. BTx623</strain>
    </source>
</reference>
<gene>
    <name evidence="1" type="ORF">SORBI_3001G068400</name>
</gene>
<protein>
    <submittedName>
        <fullName evidence="1">Uncharacterized protein</fullName>
    </submittedName>
</protein>
<dbReference type="Gramene" id="KXG37431">
    <property type="protein sequence ID" value="KXG37431"/>
    <property type="gene ID" value="SORBI_3001G068400"/>
</dbReference>
<keyword evidence="2" id="KW-1185">Reference proteome</keyword>
<evidence type="ECO:0000313" key="2">
    <source>
        <dbReference type="Proteomes" id="UP000000768"/>
    </source>
</evidence>
<accession>A0A1B6QHN2</accession>